<evidence type="ECO:0000256" key="1">
    <source>
        <dbReference type="ARBA" id="ARBA00022723"/>
    </source>
</evidence>
<dbReference type="SUPFAM" id="SSF53098">
    <property type="entry name" value="Ribonuclease H-like"/>
    <property type="match status" value="1"/>
</dbReference>
<dbReference type="InterPro" id="IPR039537">
    <property type="entry name" value="Retrotran_Ty1/copia-like"/>
</dbReference>
<reference evidence="4" key="2">
    <citation type="journal article" date="2024" name="Plant">
        <title>Genomic evolution and insights into agronomic trait innovations of Sesamum species.</title>
        <authorList>
            <person name="Miao H."/>
            <person name="Wang L."/>
            <person name="Qu L."/>
            <person name="Liu H."/>
            <person name="Sun Y."/>
            <person name="Le M."/>
            <person name="Wang Q."/>
            <person name="Wei S."/>
            <person name="Zheng Y."/>
            <person name="Lin W."/>
            <person name="Duan Y."/>
            <person name="Cao H."/>
            <person name="Xiong S."/>
            <person name="Wang X."/>
            <person name="Wei L."/>
            <person name="Li C."/>
            <person name="Ma Q."/>
            <person name="Ju M."/>
            <person name="Zhao R."/>
            <person name="Li G."/>
            <person name="Mu C."/>
            <person name="Tian Q."/>
            <person name="Mei H."/>
            <person name="Zhang T."/>
            <person name="Gao T."/>
            <person name="Zhang H."/>
        </authorList>
    </citation>
    <scope>NUCLEOTIDE SEQUENCE</scope>
    <source>
        <strain evidence="4">KEN1</strain>
    </source>
</reference>
<dbReference type="AlphaFoldDB" id="A0AAW2SSR3"/>
<dbReference type="EMBL" id="JACGWN010000016">
    <property type="protein sequence ID" value="KAL0394696.1"/>
    <property type="molecule type" value="Genomic_DNA"/>
</dbReference>
<dbReference type="InterPro" id="IPR036397">
    <property type="entry name" value="RNaseH_sf"/>
</dbReference>
<dbReference type="InterPro" id="IPR012337">
    <property type="entry name" value="RNaseH-like_sf"/>
</dbReference>
<feature type="domain" description="Reverse transcriptase Ty1/copia-type" evidence="3">
    <location>
        <begin position="504"/>
        <end position="748"/>
    </location>
</feature>
<accession>A0AAW2SSR3</accession>
<keyword evidence="1" id="KW-0479">Metal-binding</keyword>
<evidence type="ECO:0000256" key="2">
    <source>
        <dbReference type="ARBA" id="ARBA00022801"/>
    </source>
</evidence>
<dbReference type="InterPro" id="IPR013103">
    <property type="entry name" value="RVT_2"/>
</dbReference>
<dbReference type="PANTHER" id="PTHR42648">
    <property type="entry name" value="TRANSPOSASE, PUTATIVE-RELATED"/>
    <property type="match status" value="1"/>
</dbReference>
<protein>
    <submittedName>
        <fullName evidence="4">Retrovirus-related Pol polyprotein from transposon TNT 1-94</fullName>
    </submittedName>
</protein>
<dbReference type="GO" id="GO:0046872">
    <property type="term" value="F:metal ion binding"/>
    <property type="evidence" value="ECO:0007669"/>
    <property type="project" value="UniProtKB-KW"/>
</dbReference>
<dbReference type="Gene3D" id="3.30.420.10">
    <property type="entry name" value="Ribonuclease H-like superfamily/Ribonuclease H"/>
    <property type="match status" value="2"/>
</dbReference>
<keyword evidence="2" id="KW-0378">Hydrolase</keyword>
<organism evidence="4">
    <name type="scientific">Sesamum latifolium</name>
    <dbReference type="NCBI Taxonomy" id="2727402"/>
    <lineage>
        <taxon>Eukaryota</taxon>
        <taxon>Viridiplantae</taxon>
        <taxon>Streptophyta</taxon>
        <taxon>Embryophyta</taxon>
        <taxon>Tracheophyta</taxon>
        <taxon>Spermatophyta</taxon>
        <taxon>Magnoliopsida</taxon>
        <taxon>eudicotyledons</taxon>
        <taxon>Gunneridae</taxon>
        <taxon>Pentapetalae</taxon>
        <taxon>asterids</taxon>
        <taxon>lamiids</taxon>
        <taxon>Lamiales</taxon>
        <taxon>Pedaliaceae</taxon>
        <taxon>Sesamum</taxon>
    </lineage>
</organism>
<comment type="caution">
    <text evidence="4">The sequence shown here is derived from an EMBL/GenBank/DDBJ whole genome shotgun (WGS) entry which is preliminary data.</text>
</comment>
<gene>
    <name evidence="4" type="ORF">Slati_4435800</name>
</gene>
<dbReference type="SUPFAM" id="SSF56672">
    <property type="entry name" value="DNA/RNA polymerases"/>
    <property type="match status" value="1"/>
</dbReference>
<dbReference type="CDD" id="cd09272">
    <property type="entry name" value="RNase_HI_RT_Ty1"/>
    <property type="match status" value="1"/>
</dbReference>
<dbReference type="InterPro" id="IPR043502">
    <property type="entry name" value="DNA/RNA_pol_sf"/>
</dbReference>
<dbReference type="GO" id="GO:0016787">
    <property type="term" value="F:hydrolase activity"/>
    <property type="evidence" value="ECO:0007669"/>
    <property type="project" value="UniProtKB-KW"/>
</dbReference>
<evidence type="ECO:0000259" key="3">
    <source>
        <dbReference type="Pfam" id="PF07727"/>
    </source>
</evidence>
<reference evidence="4" key="1">
    <citation type="submission" date="2020-06" db="EMBL/GenBank/DDBJ databases">
        <authorList>
            <person name="Li T."/>
            <person name="Hu X."/>
            <person name="Zhang T."/>
            <person name="Song X."/>
            <person name="Zhang H."/>
            <person name="Dai N."/>
            <person name="Sheng W."/>
            <person name="Hou X."/>
            <person name="Wei L."/>
        </authorList>
    </citation>
    <scope>NUCLEOTIDE SEQUENCE</scope>
    <source>
        <strain evidence="4">KEN1</strain>
        <tissue evidence="4">Leaf</tissue>
    </source>
</reference>
<proteinExistence type="predicted"/>
<dbReference type="PANTHER" id="PTHR42648:SF27">
    <property type="entry name" value="RNA-DIRECTED DNA POLYMERASE"/>
    <property type="match status" value="1"/>
</dbReference>
<dbReference type="GO" id="GO:0003676">
    <property type="term" value="F:nucleic acid binding"/>
    <property type="evidence" value="ECO:0007669"/>
    <property type="project" value="InterPro"/>
</dbReference>
<dbReference type="Pfam" id="PF07727">
    <property type="entry name" value="RVT_2"/>
    <property type="match status" value="1"/>
</dbReference>
<evidence type="ECO:0000313" key="4">
    <source>
        <dbReference type="EMBL" id="KAL0394696.1"/>
    </source>
</evidence>
<sequence length="828" mass="95229">MDTNKFNGTNYNDWLRNLRIILDFENQGYVMDSSLPTALPKGSSPEERVTFKKKLEDNSKVRTIILASMTNEIQNQYDRLDDVPSIMLRMKEVYAIADRYIRYATTKAFVGTKMIEGSSVQRHGVKMLSVVEKLEDLKAGLDNDMRGFDLQGEKQEDRTLEEEEGQGKASQLLLALRAPLLLLLLRERANEGWRFSAVEGLERSRRLSKDEMILRLRDGKTVVVEVMGSLSFVISDHIWIELKYCYYVPSHISKDRIRRLVDTKSLEIDNLDHLPTCESCLKGKMTKKPFVGQSTLANGLLNLIHTDVCGPLNIPTRGGYSYFITFTDDNSRYRYVYLIRTPPGMPQLNGVAERRNQTLLDMVRSMMSFTELFPSFWVMHLRWLPSCLTWRHLRWYPDAIRDMACVLEKGFPADSQRDEVLLEESSETLLQNDATSFEPSVPTDGVAVLRRSTRESRPPERYGFVQLTSQLYNDPRTYGEAMSDIDSDKWLEAMKSKMDSMGSNQVWSLVYPPKGVRSIGCKWVYKYKLGADREVTAFKTRLVAKGYTQQPGVDFDETYSPVAMAKSIRILLAIAAWYEYEIWQINVITAFLNSFIEEEIFMDQPEGFTSVREEQKVYRLQRSIYGLKQYSRSWNMCFDEVIRGYDFIKNEHDPCVYKKISGSSVAYLVLYVDDILLIGNDVKMLGCIKAWLSMQFSMKDISEASYILGIKIYRDRSRRMLELTQSSYIKKVLKRFKMKNIKRGFLPMRHGIKLSKKQSPKTDEELKRMSDIPYASASDDDDVKSQSGFIFKLNGGAVAWKSSKQATTTDSTTEAEYIAASEAAKEVV</sequence>
<name>A0AAW2SSR3_9LAMI</name>